<evidence type="ECO:0000313" key="2">
    <source>
        <dbReference type="Proteomes" id="UP000253507"/>
    </source>
</evidence>
<protein>
    <submittedName>
        <fullName evidence="1">Uncharacterized protein</fullName>
    </submittedName>
</protein>
<dbReference type="EMBL" id="QOIM01000037">
    <property type="protein sequence ID" value="RCG16980.1"/>
    <property type="molecule type" value="Genomic_DNA"/>
</dbReference>
<dbReference type="RefSeq" id="WP_114016675.1">
    <property type="nucleotide sequence ID" value="NZ_QOIM01000037.1"/>
</dbReference>
<reference evidence="1 2" key="1">
    <citation type="submission" date="2018-06" db="EMBL/GenBank/DDBJ databases">
        <title>Streptomyces reniochalinae sp. nov. and Streptomyces diacarnus sp. nov. from marine sponges.</title>
        <authorList>
            <person name="Li L."/>
        </authorList>
    </citation>
    <scope>NUCLEOTIDE SEQUENCE [LARGE SCALE GENOMIC DNA]</scope>
    <source>
        <strain evidence="1 2">LHW50302</strain>
    </source>
</reference>
<dbReference type="AlphaFoldDB" id="A0A367EID6"/>
<dbReference type="Proteomes" id="UP000253507">
    <property type="component" value="Unassembled WGS sequence"/>
</dbReference>
<name>A0A367EID6_9ACTN</name>
<comment type="caution">
    <text evidence="1">The sequence shown here is derived from an EMBL/GenBank/DDBJ whole genome shotgun (WGS) entry which is preliminary data.</text>
</comment>
<gene>
    <name evidence="1" type="ORF">DQ392_18040</name>
</gene>
<accession>A0A367EID6</accession>
<keyword evidence="2" id="KW-1185">Reference proteome</keyword>
<sequence>MGSINALPPSLTNELADLKRRITSLERKPATLTKFDRYPSVEWSAIGRGKVSGNVWSSCGIANVTGMVFDRVECKFITDRLITGRSEAEVRLAAFKHDFDIGKKVCVSASSTIQLSGYSSRALGEVYIRWIHQIPFGWDYADDTTIYTIELQHRYAKGPTADAHNHLQVYGFTKRENVASPDGGALKMPNNEDYATAVLSEKRPNTGLGWTTVPDPDNLSPWDGSYNVSNMHYCVGLPADRLPTASTMGHWRWRGTNGKFLRDPDPTEDYNN</sequence>
<evidence type="ECO:0000313" key="1">
    <source>
        <dbReference type="EMBL" id="RCG16980.1"/>
    </source>
</evidence>
<dbReference type="OrthoDB" id="4116477at2"/>
<proteinExistence type="predicted"/>
<organism evidence="1 2">
    <name type="scientific">Streptomyces reniochalinae</name>
    <dbReference type="NCBI Taxonomy" id="2250578"/>
    <lineage>
        <taxon>Bacteria</taxon>
        <taxon>Bacillati</taxon>
        <taxon>Actinomycetota</taxon>
        <taxon>Actinomycetes</taxon>
        <taxon>Kitasatosporales</taxon>
        <taxon>Streptomycetaceae</taxon>
        <taxon>Streptomyces</taxon>
    </lineage>
</organism>